<reference evidence="2 3" key="1">
    <citation type="submission" date="2019-02" db="EMBL/GenBank/DDBJ databases">
        <title>Peptostreptococcaceae bacterium ZHW00191 nov., a new bacterium isolated from the human gut.</title>
        <authorList>
            <person name="Zhou H.-W."/>
            <person name="Chen X.-J."/>
        </authorList>
    </citation>
    <scope>NUCLEOTIDE SEQUENCE [LARGE SCALE GENOMIC DNA]</scope>
    <source>
        <strain evidence="2 3">ZHW00191</strain>
    </source>
</reference>
<gene>
    <name evidence="2" type="ORF">EXD82_06355</name>
</gene>
<organism evidence="2 3">
    <name type="scientific">Peptacetobacter hominis</name>
    <dbReference type="NCBI Taxonomy" id="2743610"/>
    <lineage>
        <taxon>Bacteria</taxon>
        <taxon>Bacillati</taxon>
        <taxon>Bacillota</taxon>
        <taxon>Clostridia</taxon>
        <taxon>Peptostreptococcales</taxon>
        <taxon>Peptostreptococcaceae</taxon>
        <taxon>Peptacetobacter</taxon>
    </lineage>
</organism>
<evidence type="ECO:0000313" key="2">
    <source>
        <dbReference type="EMBL" id="TQQ84423.1"/>
    </source>
</evidence>
<keyword evidence="1" id="KW-1133">Transmembrane helix</keyword>
<feature type="transmembrane region" description="Helical" evidence="1">
    <location>
        <begin position="21"/>
        <end position="40"/>
    </location>
</feature>
<keyword evidence="1" id="KW-0472">Membrane</keyword>
<feature type="transmembrane region" description="Helical" evidence="1">
    <location>
        <begin position="107"/>
        <end position="125"/>
    </location>
</feature>
<keyword evidence="3" id="KW-1185">Reference proteome</keyword>
<evidence type="ECO:0000256" key="1">
    <source>
        <dbReference type="SAM" id="Phobius"/>
    </source>
</evidence>
<sequence>MKSAKAAENNDRRDKNIHWKGALYTLCFALAVYLIKGFVVDNVTSPLVIYPGVIFMVLGFALSIVEKAMNIDFFNAIPNWQGAGVMVNACCLVGIGLGLVFPTFSHFVGGSTIIAFILAAQRTLMTNK</sequence>
<comment type="caution">
    <text evidence="2">The sequence shown here is derived from an EMBL/GenBank/DDBJ whole genome shotgun (WGS) entry which is preliminary data.</text>
</comment>
<name>A0A544QUN2_9FIRM</name>
<evidence type="ECO:0000313" key="3">
    <source>
        <dbReference type="Proteomes" id="UP000317863"/>
    </source>
</evidence>
<feature type="transmembrane region" description="Helical" evidence="1">
    <location>
        <begin position="77"/>
        <end position="101"/>
    </location>
</feature>
<accession>A0A544QUN2</accession>
<dbReference type="RefSeq" id="WP_142536081.1">
    <property type="nucleotide sequence ID" value="NZ_SGJB01000010.1"/>
</dbReference>
<keyword evidence="1" id="KW-0812">Transmembrane</keyword>
<protein>
    <submittedName>
        <fullName evidence="2">Uncharacterized protein</fullName>
    </submittedName>
</protein>
<feature type="transmembrane region" description="Helical" evidence="1">
    <location>
        <begin position="46"/>
        <end position="65"/>
    </location>
</feature>
<proteinExistence type="predicted"/>
<dbReference type="AlphaFoldDB" id="A0A544QUN2"/>
<dbReference type="EMBL" id="SGJB01000010">
    <property type="protein sequence ID" value="TQQ84423.1"/>
    <property type="molecule type" value="Genomic_DNA"/>
</dbReference>
<dbReference type="Proteomes" id="UP000317863">
    <property type="component" value="Unassembled WGS sequence"/>
</dbReference>